<dbReference type="InterPro" id="IPR003593">
    <property type="entry name" value="AAA+_ATPase"/>
</dbReference>
<dbReference type="FunFam" id="3.40.50.300:FF:000011">
    <property type="entry name" value="Putative ABC transporter ATP-binding component"/>
    <property type="match status" value="1"/>
</dbReference>
<comment type="caution">
    <text evidence="4">The sequence shown here is derived from an EMBL/GenBank/DDBJ whole genome shotgun (WGS) entry which is preliminary data.</text>
</comment>
<proteinExistence type="predicted"/>
<evidence type="ECO:0000256" key="2">
    <source>
        <dbReference type="ARBA" id="ARBA00022840"/>
    </source>
</evidence>
<dbReference type="Pfam" id="PF00005">
    <property type="entry name" value="ABC_tran"/>
    <property type="match status" value="2"/>
</dbReference>
<dbReference type="InterPro" id="IPR003439">
    <property type="entry name" value="ABC_transporter-like_ATP-bd"/>
</dbReference>
<dbReference type="SUPFAM" id="SSF52540">
    <property type="entry name" value="P-loop containing nucleoside triphosphate hydrolases"/>
    <property type="match status" value="2"/>
</dbReference>
<dbReference type="GO" id="GO:0005524">
    <property type="term" value="F:ATP binding"/>
    <property type="evidence" value="ECO:0007669"/>
    <property type="project" value="UniProtKB-KW"/>
</dbReference>
<organism evidence="4 5">
    <name type="scientific">Enteractinococcus coprophilus</name>
    <dbReference type="NCBI Taxonomy" id="1027633"/>
    <lineage>
        <taxon>Bacteria</taxon>
        <taxon>Bacillati</taxon>
        <taxon>Actinomycetota</taxon>
        <taxon>Actinomycetes</taxon>
        <taxon>Micrococcales</taxon>
        <taxon>Micrococcaceae</taxon>
    </lineage>
</organism>
<name>A0A543A077_9MICC</name>
<dbReference type="PROSITE" id="PS50893">
    <property type="entry name" value="ABC_TRANSPORTER_2"/>
    <property type="match status" value="2"/>
</dbReference>
<evidence type="ECO:0000313" key="5">
    <source>
        <dbReference type="Proteomes" id="UP000319746"/>
    </source>
</evidence>
<dbReference type="PANTHER" id="PTHR42855">
    <property type="entry name" value="ABC TRANSPORTER ATP-BINDING SUBUNIT"/>
    <property type="match status" value="1"/>
</dbReference>
<dbReference type="InterPro" id="IPR027417">
    <property type="entry name" value="P-loop_NTPase"/>
</dbReference>
<accession>A0A543A077</accession>
<dbReference type="CDD" id="cd03221">
    <property type="entry name" value="ABCF_EF-3"/>
    <property type="match status" value="1"/>
</dbReference>
<keyword evidence="5" id="KW-1185">Reference proteome</keyword>
<dbReference type="InterPro" id="IPR051309">
    <property type="entry name" value="ABCF_ATPase"/>
</dbReference>
<evidence type="ECO:0000256" key="1">
    <source>
        <dbReference type="ARBA" id="ARBA00022741"/>
    </source>
</evidence>
<dbReference type="Proteomes" id="UP000319746">
    <property type="component" value="Unassembled WGS sequence"/>
</dbReference>
<evidence type="ECO:0000259" key="3">
    <source>
        <dbReference type="PROSITE" id="PS50893"/>
    </source>
</evidence>
<keyword evidence="1" id="KW-0547">Nucleotide-binding</keyword>
<dbReference type="PROSITE" id="PS00211">
    <property type="entry name" value="ABC_TRANSPORTER_1"/>
    <property type="match status" value="2"/>
</dbReference>
<keyword evidence="2 4" id="KW-0067">ATP-binding</keyword>
<reference evidence="4 5" key="1">
    <citation type="submission" date="2019-06" db="EMBL/GenBank/DDBJ databases">
        <title>Sequencing the genomes of 1000 actinobacteria strains.</title>
        <authorList>
            <person name="Klenk H.-P."/>
        </authorList>
    </citation>
    <scope>NUCLEOTIDE SEQUENCE [LARGE SCALE GENOMIC DNA]</scope>
    <source>
        <strain evidence="4 5">DSM 24083</strain>
    </source>
</reference>
<dbReference type="AlphaFoldDB" id="A0A543A077"/>
<dbReference type="PANTHER" id="PTHR42855:SF2">
    <property type="entry name" value="DRUG RESISTANCE ABC TRANSPORTER,ATP-BINDING PROTEIN"/>
    <property type="match status" value="1"/>
</dbReference>
<gene>
    <name evidence="4" type="ORF">FB556_2466</name>
</gene>
<protein>
    <submittedName>
        <fullName evidence="4">Macrolide transport system ATP-binding/permease protein</fullName>
    </submittedName>
</protein>
<dbReference type="RefSeq" id="WP_246057466.1">
    <property type="nucleotide sequence ID" value="NZ_BAABAN010000017.1"/>
</dbReference>
<evidence type="ECO:0000313" key="4">
    <source>
        <dbReference type="EMBL" id="TQL65989.1"/>
    </source>
</evidence>
<feature type="domain" description="ABC transporter" evidence="3">
    <location>
        <begin position="10"/>
        <end position="274"/>
    </location>
</feature>
<dbReference type="Gene3D" id="3.40.50.300">
    <property type="entry name" value="P-loop containing nucleotide triphosphate hydrolases"/>
    <property type="match status" value="2"/>
</dbReference>
<dbReference type="SMART" id="SM00382">
    <property type="entry name" value="AAA"/>
    <property type="match status" value="2"/>
</dbReference>
<dbReference type="InterPro" id="IPR017871">
    <property type="entry name" value="ABC_transporter-like_CS"/>
</dbReference>
<sequence>MSSFTSFTHLKVSGISKAFPDRRVLSNISFAVAHHDRVGIIGENGSGKTTLLRILAGELPPDDGSVDIFTSHGDKLHIGLLHQQPQFPHALTVTAVLEQAVIRLRSAEAAVVDAAQAIAETPQASGVLNDYMAAIGAAERLGAWGIEAHVETTMHGLGLDELARNKTVGQLSGGQRARLAMASLLLSAPDILLLDEPTNHLDDMALGYLATVISEWHGPVIMVSHDRAFLDETVVSILDLDPAPRALADPAIDEALPSEGVTRFSGAYSDYLTFQLAARQRWQHQYDQEQAEIRRLHAAVDEHQVVGHTDWKPRTESRIAKKYHADRNAKVVARRVNDARSRLAEAEQHQIVRPPDRLAFQGLQVAIQDTATSAAADEALIRAKNVTVAGRLAPISLTISQGEHLLITGANGTGKTTLLEVLAGNLTPTGGRFERLAELTYRMLRQESDWDEVADQTARAVYEQTVGIERAATLPLSTFGLLSPRDETRTLATLSVGQQRRLDLAVLLANPPEVLLLDEPTNHLSLLLVTELEASIQDYPGTVIIATHDRWLRERWRGKRLHLQDKG</sequence>
<feature type="domain" description="ABC transporter" evidence="3">
    <location>
        <begin position="375"/>
        <end position="567"/>
    </location>
</feature>
<dbReference type="EMBL" id="VFOU01000004">
    <property type="protein sequence ID" value="TQL65989.1"/>
    <property type="molecule type" value="Genomic_DNA"/>
</dbReference>
<dbReference type="GO" id="GO:0016887">
    <property type="term" value="F:ATP hydrolysis activity"/>
    <property type="evidence" value="ECO:0007669"/>
    <property type="project" value="InterPro"/>
</dbReference>